<keyword evidence="2" id="KW-1185">Reference proteome</keyword>
<organism evidence="1 2">
    <name type="scientific">Brumimicrobium glaciale</name>
    <dbReference type="NCBI Taxonomy" id="200475"/>
    <lineage>
        <taxon>Bacteria</taxon>
        <taxon>Pseudomonadati</taxon>
        <taxon>Bacteroidota</taxon>
        <taxon>Flavobacteriia</taxon>
        <taxon>Flavobacteriales</taxon>
        <taxon>Crocinitomicaceae</taxon>
        <taxon>Brumimicrobium</taxon>
    </lineage>
</organism>
<proteinExistence type="predicted"/>
<reference evidence="1 2" key="1">
    <citation type="submission" date="2019-02" db="EMBL/GenBank/DDBJ databases">
        <title>Genome sequence of the sea-ice species Brumimicrobium glaciale.</title>
        <authorList>
            <person name="Bowman J.P."/>
        </authorList>
    </citation>
    <scope>NUCLEOTIDE SEQUENCE [LARGE SCALE GENOMIC DNA]</scope>
    <source>
        <strain evidence="1 2">IC156</strain>
    </source>
</reference>
<sequence>MKIKTQILILILLTSFGELKSQDSTILLNNYESYISQATEMKYGLKMRLNNGAIDSITPYLNIKFVIKSYKKSDTIRLLNNQEKTLIGFFSKDYNTLLQDILGKEHYYNFEYTRVNRYSDYIPQLNYELKDFWIESSERVLSQIEESSLSESDKTILSNYWKNAINKLYGFPFHSYFNQDSLNKISTELIDNSSDTTYNYFIKNYLRYRYTYGDWGIGADITPFGYAKFTNDLSDYFINGFAGGVNIDISKRKWIYNIKLYGFNADINKNITYKSDWNTTGRIFSFNAGLNIGYSILDNNRFRITPTGGLGIGGIRYIEGDSTIEKTNALIQPNLAMIIDLKFNIPVKRYREKHKSYYGADKEVGYWYLRFYGGCHPLGFNNKFEQNGSIWYFNIGLGGFISPPKRLIE</sequence>
<dbReference type="Proteomes" id="UP000293952">
    <property type="component" value="Unassembled WGS sequence"/>
</dbReference>
<dbReference type="RefSeq" id="WP_130095061.1">
    <property type="nucleotide sequence ID" value="NZ_SETE01000010.1"/>
</dbReference>
<evidence type="ECO:0008006" key="3">
    <source>
        <dbReference type="Google" id="ProtNLM"/>
    </source>
</evidence>
<dbReference type="EMBL" id="SETE01000010">
    <property type="protein sequence ID" value="RYM30771.1"/>
    <property type="molecule type" value="Genomic_DNA"/>
</dbReference>
<gene>
    <name evidence="1" type="ORF">ERX46_16965</name>
</gene>
<dbReference type="AlphaFoldDB" id="A0A4Q4KCN5"/>
<protein>
    <recommendedName>
        <fullName evidence="3">DUF3575 domain-containing protein</fullName>
    </recommendedName>
</protein>
<evidence type="ECO:0000313" key="2">
    <source>
        <dbReference type="Proteomes" id="UP000293952"/>
    </source>
</evidence>
<accession>A0A4Q4KCN5</accession>
<comment type="caution">
    <text evidence="1">The sequence shown here is derived from an EMBL/GenBank/DDBJ whole genome shotgun (WGS) entry which is preliminary data.</text>
</comment>
<name>A0A4Q4KCN5_9FLAO</name>
<evidence type="ECO:0000313" key="1">
    <source>
        <dbReference type="EMBL" id="RYM30771.1"/>
    </source>
</evidence>